<evidence type="ECO:0000256" key="3">
    <source>
        <dbReference type="SAM" id="MobiDB-lite"/>
    </source>
</evidence>
<dbReference type="FunCoup" id="A0A2V0NQ08">
    <property type="interactions" value="226"/>
</dbReference>
<dbReference type="InterPro" id="IPR006311">
    <property type="entry name" value="TAT_signal"/>
</dbReference>
<dbReference type="PANTHER" id="PTHR48043">
    <property type="entry name" value="EG:EG0003.4 PROTEIN-RELATED"/>
    <property type="match status" value="1"/>
</dbReference>
<evidence type="ECO:0000256" key="1">
    <source>
        <dbReference type="ARBA" id="ARBA00022676"/>
    </source>
</evidence>
<name>A0A2V0NQ08_9CHLO</name>
<dbReference type="PANTHER" id="PTHR48043:SF145">
    <property type="entry name" value="FI06409P-RELATED"/>
    <property type="match status" value="1"/>
</dbReference>
<feature type="compositionally biased region" description="Basic and acidic residues" evidence="3">
    <location>
        <begin position="581"/>
        <end position="590"/>
    </location>
</feature>
<dbReference type="GO" id="GO:0008194">
    <property type="term" value="F:UDP-glycosyltransferase activity"/>
    <property type="evidence" value="ECO:0007669"/>
    <property type="project" value="InterPro"/>
</dbReference>
<comment type="caution">
    <text evidence="6">The sequence shown here is derived from an EMBL/GenBank/DDBJ whole genome shotgun (WGS) entry which is preliminary data.</text>
</comment>
<dbReference type="InParanoid" id="A0A2V0NQ08"/>
<keyword evidence="7" id="KW-1185">Reference proteome</keyword>
<keyword evidence="4" id="KW-1133">Transmembrane helix</keyword>
<keyword evidence="1 6" id="KW-0328">Glycosyltransferase</keyword>
<dbReference type="EMBL" id="BDRX01000012">
    <property type="protein sequence ID" value="GBF89728.1"/>
    <property type="molecule type" value="Genomic_DNA"/>
</dbReference>
<feature type="signal peptide" evidence="5">
    <location>
        <begin position="1"/>
        <end position="29"/>
    </location>
</feature>
<organism evidence="6 7">
    <name type="scientific">Raphidocelis subcapitata</name>
    <dbReference type="NCBI Taxonomy" id="307507"/>
    <lineage>
        <taxon>Eukaryota</taxon>
        <taxon>Viridiplantae</taxon>
        <taxon>Chlorophyta</taxon>
        <taxon>core chlorophytes</taxon>
        <taxon>Chlorophyceae</taxon>
        <taxon>CS clade</taxon>
        <taxon>Sphaeropleales</taxon>
        <taxon>Selenastraceae</taxon>
        <taxon>Raphidocelis</taxon>
    </lineage>
</organism>
<proteinExistence type="predicted"/>
<feature type="chain" id="PRO_5015835811" evidence="5">
    <location>
        <begin position="30"/>
        <end position="590"/>
    </location>
</feature>
<reference evidence="6 7" key="1">
    <citation type="journal article" date="2018" name="Sci. Rep.">
        <title>Raphidocelis subcapitata (=Pseudokirchneriella subcapitata) provides an insight into genome evolution and environmental adaptations in the Sphaeropleales.</title>
        <authorList>
            <person name="Suzuki S."/>
            <person name="Yamaguchi H."/>
            <person name="Nakajima N."/>
            <person name="Kawachi M."/>
        </authorList>
    </citation>
    <scope>NUCLEOTIDE SEQUENCE [LARGE SCALE GENOMIC DNA]</scope>
    <source>
        <strain evidence="6 7">NIES-35</strain>
    </source>
</reference>
<evidence type="ECO:0000313" key="6">
    <source>
        <dbReference type="EMBL" id="GBF89728.1"/>
    </source>
</evidence>
<dbReference type="InterPro" id="IPR050271">
    <property type="entry name" value="UDP-glycosyltransferase"/>
</dbReference>
<dbReference type="Pfam" id="PF00201">
    <property type="entry name" value="UDPGT"/>
    <property type="match status" value="1"/>
</dbReference>
<protein>
    <submittedName>
        <fullName evidence="6">2-hydroxyacylsphingosine 1-beta-galactosyltransferase</fullName>
    </submittedName>
</protein>
<feature type="compositionally biased region" description="Gly residues" evidence="3">
    <location>
        <begin position="568"/>
        <end position="580"/>
    </location>
</feature>
<dbReference type="Proteomes" id="UP000247498">
    <property type="component" value="Unassembled WGS sequence"/>
</dbReference>
<dbReference type="PROSITE" id="PS51257">
    <property type="entry name" value="PROKAR_LIPOPROTEIN"/>
    <property type="match status" value="1"/>
</dbReference>
<keyword evidence="4" id="KW-0472">Membrane</keyword>
<feature type="region of interest" description="Disordered" evidence="3">
    <location>
        <begin position="568"/>
        <end position="590"/>
    </location>
</feature>
<sequence length="590" mass="61121">MAATRNPLPRRRHAAGLAALGLLLALAAASCPLRAAAARVALVPLSSDSHIAAFTALSTELEKHGGHEIVMVVSNEMLDAARAAADARSPGNRHAYITYPLRFDLFADDMARIAKANFILSMFYGYRILAAMMESVVGNADLLSQITAASPDLIVGDAVGAYGHSLSSRTGIPAVEFDVGTSSGMLHSGVYGGQLNPAYVPAPGTFYPSTGMTLPQRCANTASMVAAKVLNYAHSKWGPIAALARRHNLSRPGLGPSRPLLLLVNFDFALEPARPVAPNTHYLGPLMPRPAAPLPEDLRAWLEGGGDGAASEAASGAGARGEKGRPAKPLPVVYVSFGASFLAPDSVMRPLAAAISALAGRARFLVRAREQEAAALLAALDASPGGRPAAAGLLVVPRVPQNDVLGHPSVAAFVTQGGYLSVQEAAYHGVPIVGVPLTLGQGELVQHAADHGRGAVVRKEALAAGDAAPLIAALEEVVVLRPEAYRRQAAITAQRLRAHPRSPGQRAADLVGYALAMPRAGSFLHTQGQDMRWFQVILADVLAAYAAAAIGGFFAARAALRALRGRGGGAARQGAAGSGGAERRKAGKRE</sequence>
<dbReference type="InterPro" id="IPR002213">
    <property type="entry name" value="UDP_glucos_trans"/>
</dbReference>
<dbReference type="SUPFAM" id="SSF53756">
    <property type="entry name" value="UDP-Glycosyltransferase/glycogen phosphorylase"/>
    <property type="match status" value="1"/>
</dbReference>
<keyword evidence="4" id="KW-0812">Transmembrane</keyword>
<evidence type="ECO:0000256" key="2">
    <source>
        <dbReference type="ARBA" id="ARBA00022679"/>
    </source>
</evidence>
<accession>A0A2V0NQ08</accession>
<evidence type="ECO:0000313" key="7">
    <source>
        <dbReference type="Proteomes" id="UP000247498"/>
    </source>
</evidence>
<dbReference type="AlphaFoldDB" id="A0A2V0NQ08"/>
<keyword evidence="5" id="KW-0732">Signal</keyword>
<gene>
    <name evidence="6" type="ORF">Rsub_02898</name>
</gene>
<dbReference type="Gene3D" id="3.40.50.2000">
    <property type="entry name" value="Glycogen Phosphorylase B"/>
    <property type="match status" value="2"/>
</dbReference>
<dbReference type="PROSITE" id="PS51318">
    <property type="entry name" value="TAT"/>
    <property type="match status" value="1"/>
</dbReference>
<feature type="transmembrane region" description="Helical" evidence="4">
    <location>
        <begin position="533"/>
        <end position="556"/>
    </location>
</feature>
<dbReference type="CDD" id="cd03784">
    <property type="entry name" value="GT1_Gtf-like"/>
    <property type="match status" value="1"/>
</dbReference>
<dbReference type="OrthoDB" id="1862567at2759"/>
<feature type="region of interest" description="Disordered" evidence="3">
    <location>
        <begin position="305"/>
        <end position="324"/>
    </location>
</feature>
<evidence type="ECO:0000256" key="4">
    <source>
        <dbReference type="SAM" id="Phobius"/>
    </source>
</evidence>
<keyword evidence="2 6" id="KW-0808">Transferase</keyword>
<evidence type="ECO:0000256" key="5">
    <source>
        <dbReference type="SAM" id="SignalP"/>
    </source>
</evidence>